<reference evidence="1 2" key="1">
    <citation type="submission" date="2022-04" db="EMBL/GenBank/DDBJ databases">
        <title>Spirosoma sp. strain RP8 genome sequencing and assembly.</title>
        <authorList>
            <person name="Jung Y."/>
        </authorList>
    </citation>
    <scope>NUCLEOTIDE SEQUENCE [LARGE SCALE GENOMIC DNA]</scope>
    <source>
        <strain evidence="1 2">RP8</strain>
    </source>
</reference>
<comment type="caution">
    <text evidence="1">The sequence shown here is derived from an EMBL/GenBank/DDBJ whole genome shotgun (WGS) entry which is preliminary data.</text>
</comment>
<keyword evidence="2" id="KW-1185">Reference proteome</keyword>
<accession>A0ABT0HV39</accession>
<evidence type="ECO:0000313" key="1">
    <source>
        <dbReference type="EMBL" id="MCK8496064.1"/>
    </source>
</evidence>
<protein>
    <submittedName>
        <fullName evidence="1">DUF4359 domain-containing protein</fullName>
    </submittedName>
</protein>
<proteinExistence type="predicted"/>
<dbReference type="EMBL" id="JALPRF010000015">
    <property type="protein sequence ID" value="MCK8496064.1"/>
    <property type="molecule type" value="Genomic_DNA"/>
</dbReference>
<dbReference type="RefSeq" id="WP_248480925.1">
    <property type="nucleotide sequence ID" value="NZ_JALPRF010000015.1"/>
</dbReference>
<evidence type="ECO:0000313" key="2">
    <source>
        <dbReference type="Proteomes" id="UP001202180"/>
    </source>
</evidence>
<organism evidence="1 2">
    <name type="scientific">Spirosoma liriopis</name>
    <dbReference type="NCBI Taxonomy" id="2937440"/>
    <lineage>
        <taxon>Bacteria</taxon>
        <taxon>Pseudomonadati</taxon>
        <taxon>Bacteroidota</taxon>
        <taxon>Cytophagia</taxon>
        <taxon>Cytophagales</taxon>
        <taxon>Cytophagaceae</taxon>
        <taxon>Spirosoma</taxon>
    </lineage>
</organism>
<sequence length="126" mass="13995">MTKQQFSTLIALLAIITLVLTNPREEEHKSAVKAKLNVFMKKKINEEGKNNQMVQGLGALFGGYVVDQIVNTAISRNNYYIFSTTKFSYSDSSKTIGVGVLGNIFFSSKVDKALKDGDLLKTKRLN</sequence>
<gene>
    <name evidence="1" type="ORF">M0L20_29630</name>
</gene>
<dbReference type="Proteomes" id="UP001202180">
    <property type="component" value="Unassembled WGS sequence"/>
</dbReference>
<name>A0ABT0HV39_9BACT</name>